<keyword evidence="2" id="KW-1185">Reference proteome</keyword>
<feature type="non-terminal residue" evidence="1">
    <location>
        <position position="1"/>
    </location>
</feature>
<dbReference type="Proteomes" id="UP000008237">
    <property type="component" value="Unassembled WGS sequence"/>
</dbReference>
<name>E2B5J4_HARSA</name>
<reference evidence="1 2" key="1">
    <citation type="journal article" date="2010" name="Science">
        <title>Genomic comparison of the ants Camponotus floridanus and Harpegnathos saltator.</title>
        <authorList>
            <person name="Bonasio R."/>
            <person name="Zhang G."/>
            <person name="Ye C."/>
            <person name="Mutti N.S."/>
            <person name="Fang X."/>
            <person name="Qin N."/>
            <person name="Donahue G."/>
            <person name="Yang P."/>
            <person name="Li Q."/>
            <person name="Li C."/>
            <person name="Zhang P."/>
            <person name="Huang Z."/>
            <person name="Berger S.L."/>
            <person name="Reinberg D."/>
            <person name="Wang J."/>
            <person name="Liebig J."/>
        </authorList>
    </citation>
    <scope>NUCLEOTIDE SEQUENCE [LARGE SCALE GENOMIC DNA]</scope>
    <source>
        <strain evidence="1 2">R22 G/1</strain>
    </source>
</reference>
<evidence type="ECO:0000313" key="2">
    <source>
        <dbReference type="Proteomes" id="UP000008237"/>
    </source>
</evidence>
<evidence type="ECO:0000313" key="1">
    <source>
        <dbReference type="EMBL" id="EFN89038.1"/>
    </source>
</evidence>
<sequence>LSEEQRLMKTKDIFARYIIDVTGTCTIGISVDSMRDLENKFYVYGKEVSASNT</sequence>
<proteinExistence type="predicted"/>
<protein>
    <submittedName>
        <fullName evidence="1">Uncharacterized protein</fullName>
    </submittedName>
</protein>
<dbReference type="AlphaFoldDB" id="E2B5J4"/>
<organism evidence="2">
    <name type="scientific">Harpegnathos saltator</name>
    <name type="common">Jerdon's jumping ant</name>
    <dbReference type="NCBI Taxonomy" id="610380"/>
    <lineage>
        <taxon>Eukaryota</taxon>
        <taxon>Metazoa</taxon>
        <taxon>Ecdysozoa</taxon>
        <taxon>Arthropoda</taxon>
        <taxon>Hexapoda</taxon>
        <taxon>Insecta</taxon>
        <taxon>Pterygota</taxon>
        <taxon>Neoptera</taxon>
        <taxon>Endopterygota</taxon>
        <taxon>Hymenoptera</taxon>
        <taxon>Apocrita</taxon>
        <taxon>Aculeata</taxon>
        <taxon>Formicoidea</taxon>
        <taxon>Formicidae</taxon>
        <taxon>Ponerinae</taxon>
        <taxon>Ponerini</taxon>
        <taxon>Harpegnathos</taxon>
    </lineage>
</organism>
<dbReference type="EMBL" id="GL445834">
    <property type="protein sequence ID" value="EFN89038.1"/>
    <property type="molecule type" value="Genomic_DNA"/>
</dbReference>
<dbReference type="InParanoid" id="E2B5J4"/>
<gene>
    <name evidence="1" type="ORF">EAI_11363</name>
</gene>
<accession>E2B5J4</accession>